<dbReference type="InterPro" id="IPR050764">
    <property type="entry name" value="CbbQ/NirQ/NorQ/GpvN"/>
</dbReference>
<dbReference type="GO" id="GO:0005524">
    <property type="term" value="F:ATP binding"/>
    <property type="evidence" value="ECO:0007669"/>
    <property type="project" value="InterPro"/>
</dbReference>
<comment type="caution">
    <text evidence="2">The sequence shown here is derived from an EMBL/GenBank/DDBJ whole genome shotgun (WGS) entry which is preliminary data.</text>
</comment>
<dbReference type="PANTHER" id="PTHR42759:SF5">
    <property type="entry name" value="METHANOL DEHYDROGENASE REGULATOR"/>
    <property type="match status" value="1"/>
</dbReference>
<dbReference type="InterPro" id="IPR041628">
    <property type="entry name" value="ChlI/MoxR_AAA_lid"/>
</dbReference>
<evidence type="ECO:0000313" key="3">
    <source>
        <dbReference type="Proteomes" id="UP000294802"/>
    </source>
</evidence>
<evidence type="ECO:0000313" key="2">
    <source>
        <dbReference type="EMBL" id="TDM07117.1"/>
    </source>
</evidence>
<dbReference type="Gene3D" id="3.40.50.300">
    <property type="entry name" value="P-loop containing nucleotide triphosphate hydrolases"/>
    <property type="match status" value="1"/>
</dbReference>
<dbReference type="PIRSF" id="PIRSF002849">
    <property type="entry name" value="AAA_ATPase_chaperone_MoxR_prd"/>
    <property type="match status" value="1"/>
</dbReference>
<dbReference type="Proteomes" id="UP000294802">
    <property type="component" value="Unassembled WGS sequence"/>
</dbReference>
<dbReference type="InterPro" id="IPR027417">
    <property type="entry name" value="P-loop_NTPase"/>
</dbReference>
<keyword evidence="3" id="KW-1185">Reference proteome</keyword>
<feature type="domain" description="AAA+ ATPase" evidence="1">
    <location>
        <begin position="29"/>
        <end position="171"/>
    </location>
</feature>
<protein>
    <submittedName>
        <fullName evidence="2">MoxR family ATPase</fullName>
    </submittedName>
</protein>
<accession>A0A4R6BSJ3</accession>
<organism evidence="2 3">
    <name type="scientific">Macrococcus lamae</name>
    <dbReference type="NCBI Taxonomy" id="198484"/>
    <lineage>
        <taxon>Bacteria</taxon>
        <taxon>Bacillati</taxon>
        <taxon>Bacillota</taxon>
        <taxon>Bacilli</taxon>
        <taxon>Bacillales</taxon>
        <taxon>Staphylococcaceae</taxon>
        <taxon>Macrococcus</taxon>
    </lineage>
</organism>
<dbReference type="SUPFAM" id="SSF52540">
    <property type="entry name" value="P-loop containing nucleoside triphosphate hydrolases"/>
    <property type="match status" value="1"/>
</dbReference>
<dbReference type="PANTHER" id="PTHR42759">
    <property type="entry name" value="MOXR FAMILY PROTEIN"/>
    <property type="match status" value="1"/>
</dbReference>
<sequence length="303" mass="34385">MINQLLHEQQKGYIGSVYDLKMILCACLNYGHVLLEGPPGLGKTKLANTISETLGGTFNRIQFTPDLLPSDVTGIKFFHPGTQSFEIKQGPIFTNVLLADEINRATPKTQSSLLQAMQEQQVTIDDTTFKLPDPFIVLATQNPLDHQQGTFQLPEAQMDRFMIRIFMGYPSFEDEIKIISGHYQERVHQVLESTEAFQALRQQTNEIFCHEDLYKYITYIVHQTRTDQEIIQGLSPRAGIHIVGMSKAFALINGRDYVIPDDVREVVPYIAVHRMTYRNARLSEGDKLAMMNRIIGEIDVPAL</sequence>
<dbReference type="EMBL" id="SCWB01000017">
    <property type="protein sequence ID" value="TDM07117.1"/>
    <property type="molecule type" value="Genomic_DNA"/>
</dbReference>
<evidence type="ECO:0000259" key="1">
    <source>
        <dbReference type="SMART" id="SM00382"/>
    </source>
</evidence>
<dbReference type="Gene3D" id="1.10.8.80">
    <property type="entry name" value="Magnesium chelatase subunit I, C-Terminal domain"/>
    <property type="match status" value="1"/>
</dbReference>
<reference evidence="2 3" key="1">
    <citation type="submission" date="2019-01" db="EMBL/GenBank/DDBJ databases">
        <title>Draft genome sequences of the type strains of six Macrococcus species.</title>
        <authorList>
            <person name="Mazhar S."/>
            <person name="Altermann E."/>
            <person name="Hill C."/>
            <person name="Mcauliffe O."/>
        </authorList>
    </citation>
    <scope>NUCLEOTIDE SEQUENCE [LARGE SCALE GENOMIC DNA]</scope>
    <source>
        <strain evidence="2 3">CCM4815</strain>
    </source>
</reference>
<name>A0A4R6BSJ3_9STAP</name>
<dbReference type="RefSeq" id="WP_133444443.1">
    <property type="nucleotide sequence ID" value="NZ_SCWB01000017.1"/>
</dbReference>
<dbReference type="SMART" id="SM00382">
    <property type="entry name" value="AAA"/>
    <property type="match status" value="1"/>
</dbReference>
<dbReference type="CDD" id="cd00009">
    <property type="entry name" value="AAA"/>
    <property type="match status" value="1"/>
</dbReference>
<proteinExistence type="predicted"/>
<dbReference type="AlphaFoldDB" id="A0A4R6BSJ3"/>
<dbReference type="InterPro" id="IPR003593">
    <property type="entry name" value="AAA+_ATPase"/>
</dbReference>
<dbReference type="Pfam" id="PF17863">
    <property type="entry name" value="AAA_lid_2"/>
    <property type="match status" value="1"/>
</dbReference>
<dbReference type="InterPro" id="IPR011703">
    <property type="entry name" value="ATPase_AAA-3"/>
</dbReference>
<dbReference type="GO" id="GO:0016887">
    <property type="term" value="F:ATP hydrolysis activity"/>
    <property type="evidence" value="ECO:0007669"/>
    <property type="project" value="InterPro"/>
</dbReference>
<dbReference type="Pfam" id="PF07726">
    <property type="entry name" value="AAA_3"/>
    <property type="match status" value="1"/>
</dbReference>
<gene>
    <name evidence="2" type="ORF">ERX29_09510</name>
</gene>
<dbReference type="OrthoDB" id="9808397at2"/>